<evidence type="ECO:0000256" key="2">
    <source>
        <dbReference type="ARBA" id="ARBA00022771"/>
    </source>
</evidence>
<dbReference type="RefSeq" id="XP_006816747.1">
    <property type="nucleotide sequence ID" value="XM_006816684.1"/>
</dbReference>
<dbReference type="Pfam" id="PF13639">
    <property type="entry name" value="zf-RING_2"/>
    <property type="match status" value="1"/>
</dbReference>
<keyword evidence="1" id="KW-0479">Metal-binding</keyword>
<reference evidence="8" key="1">
    <citation type="submission" date="2025-08" db="UniProtKB">
        <authorList>
            <consortium name="RefSeq"/>
        </authorList>
    </citation>
    <scope>IDENTIFICATION</scope>
    <source>
        <tissue evidence="8">Testes</tissue>
    </source>
</reference>
<dbReference type="SMART" id="SM00184">
    <property type="entry name" value="RING"/>
    <property type="match status" value="1"/>
</dbReference>
<dbReference type="PANTHER" id="PTHR23041">
    <property type="entry name" value="RING FINGER DOMAIN-CONTAINING"/>
    <property type="match status" value="1"/>
</dbReference>
<evidence type="ECO:0000256" key="1">
    <source>
        <dbReference type="ARBA" id="ARBA00022723"/>
    </source>
</evidence>
<accession>A0ABM0M9Q6</accession>
<gene>
    <name evidence="8" type="primary">LOC100376571</name>
</gene>
<dbReference type="PANTHER" id="PTHR23041:SF78">
    <property type="entry name" value="E3 UBIQUITIN-PROTEIN LIGASE RNF4"/>
    <property type="match status" value="1"/>
</dbReference>
<dbReference type="InterPro" id="IPR017907">
    <property type="entry name" value="Znf_RING_CS"/>
</dbReference>
<dbReference type="InterPro" id="IPR001841">
    <property type="entry name" value="Znf_RING"/>
</dbReference>
<proteinExistence type="predicted"/>
<evidence type="ECO:0000256" key="4">
    <source>
        <dbReference type="PROSITE-ProRule" id="PRU00175"/>
    </source>
</evidence>
<dbReference type="GeneID" id="100376571"/>
<evidence type="ECO:0000313" key="8">
    <source>
        <dbReference type="RefSeq" id="XP_006816747.1"/>
    </source>
</evidence>
<feature type="region of interest" description="Disordered" evidence="5">
    <location>
        <begin position="110"/>
        <end position="153"/>
    </location>
</feature>
<evidence type="ECO:0000256" key="3">
    <source>
        <dbReference type="ARBA" id="ARBA00022833"/>
    </source>
</evidence>
<keyword evidence="2 4" id="KW-0863">Zinc-finger</keyword>
<keyword evidence="3" id="KW-0862">Zinc</keyword>
<dbReference type="InterPro" id="IPR013083">
    <property type="entry name" value="Znf_RING/FYVE/PHD"/>
</dbReference>
<feature type="compositionally biased region" description="Low complexity" evidence="5">
    <location>
        <begin position="119"/>
        <end position="146"/>
    </location>
</feature>
<dbReference type="Gene3D" id="3.30.40.10">
    <property type="entry name" value="Zinc/RING finger domain, C3HC4 (zinc finger)"/>
    <property type="match status" value="1"/>
</dbReference>
<dbReference type="InterPro" id="IPR047134">
    <property type="entry name" value="RNF4"/>
</dbReference>
<protein>
    <submittedName>
        <fullName evidence="8">E3 ubiquitin-protein ligase RNF4-like</fullName>
    </submittedName>
</protein>
<name>A0ABM0M9Q6_SACKO</name>
<dbReference type="SUPFAM" id="SSF57850">
    <property type="entry name" value="RING/U-box"/>
    <property type="match status" value="1"/>
</dbReference>
<evidence type="ECO:0000256" key="5">
    <source>
        <dbReference type="SAM" id="MobiDB-lite"/>
    </source>
</evidence>
<organism evidence="7 8">
    <name type="scientific">Saccoglossus kowalevskii</name>
    <name type="common">Acorn worm</name>
    <dbReference type="NCBI Taxonomy" id="10224"/>
    <lineage>
        <taxon>Eukaryota</taxon>
        <taxon>Metazoa</taxon>
        <taxon>Hemichordata</taxon>
        <taxon>Enteropneusta</taxon>
        <taxon>Harrimaniidae</taxon>
        <taxon>Saccoglossus</taxon>
    </lineage>
</organism>
<dbReference type="PROSITE" id="PS50089">
    <property type="entry name" value="ZF_RING_2"/>
    <property type="match status" value="1"/>
</dbReference>
<keyword evidence="7" id="KW-1185">Reference proteome</keyword>
<evidence type="ECO:0000259" key="6">
    <source>
        <dbReference type="PROSITE" id="PS50089"/>
    </source>
</evidence>
<evidence type="ECO:0000313" key="7">
    <source>
        <dbReference type="Proteomes" id="UP000694865"/>
    </source>
</evidence>
<dbReference type="Proteomes" id="UP000694865">
    <property type="component" value="Unplaced"/>
</dbReference>
<sequence length="328" mass="35727">MTYLCHLVVPDLSPSCAKFMSPSGARFMPPPPSGARFMSPSGARFMSPSSARFMSPSGARFMSPSGARFMSPSGARFMSPSGARFMSPSGARFMSPSGARFMSPSGARFLLSTRRRRPVPSGGESRSSSGSRRGTRNTGGTNTPPNNHIPRINDRPITFEVQDLDELDSDSSSAIVDLTQDSEVVDLTQSPVVCLGDSDSRNRHRRAMHLSQRVNEIDPNVVECSSDEDDLQILPVVLDVGMHTSPDGLNAGSSDNTTVDTSPVRRCITCPVCMDDEKQIKSNRRHLVSTVCGHIFCNKCIVGAIQSQHRCPACRKKISMRQFHPIFL</sequence>
<dbReference type="PROSITE" id="PS00518">
    <property type="entry name" value="ZF_RING_1"/>
    <property type="match status" value="1"/>
</dbReference>
<feature type="domain" description="RING-type" evidence="6">
    <location>
        <begin position="270"/>
        <end position="315"/>
    </location>
</feature>